<evidence type="ECO:0000256" key="2">
    <source>
        <dbReference type="ARBA" id="ARBA00022475"/>
    </source>
</evidence>
<sequence length="228" mass="25793">MSFMTADLSNQIPTVMAMLMVISIVGIVGNVLVIIVYMLKHDKLTANLFILVLAVSDLLSCSTLVPATICIEYIEWRMQSVVFCKVYYLLNNTFIPFSSLLISCIAFDRYFCLCHPFLRIMTLSRARRVIFVLISVSFTIGCSSMFLVRLEKNDTSGNTTEKIYECTETTKVNHTTLENMVYQIVQKSQLVSHILCIISVIVLYVLIYRSVSKVSSDIFGVNVVPEHL</sequence>
<reference evidence="12 13" key="1">
    <citation type="journal article" date="2019" name="Gigascience">
        <title>Whole-genome sequence of the oriental lung fluke Paragonimus westermani.</title>
        <authorList>
            <person name="Oey H."/>
            <person name="Zakrzewski M."/>
            <person name="Narain K."/>
            <person name="Devi K.R."/>
            <person name="Agatsuma T."/>
            <person name="Nawaratna S."/>
            <person name="Gobert G.N."/>
            <person name="Jones M.K."/>
            <person name="Ragan M.A."/>
            <person name="McManus D.P."/>
            <person name="Krause L."/>
        </authorList>
    </citation>
    <scope>NUCLEOTIDE SEQUENCE [LARGE SCALE GENOMIC DNA]</scope>
    <source>
        <strain evidence="12 13">IND2009</strain>
    </source>
</reference>
<feature type="transmembrane region" description="Helical" evidence="10">
    <location>
        <begin position="12"/>
        <end position="36"/>
    </location>
</feature>
<dbReference type="GO" id="GO:0008528">
    <property type="term" value="F:G protein-coupled peptide receptor activity"/>
    <property type="evidence" value="ECO:0007669"/>
    <property type="project" value="TreeGrafter"/>
</dbReference>
<keyword evidence="6 10" id="KW-0472">Membrane</keyword>
<evidence type="ECO:0000256" key="4">
    <source>
        <dbReference type="ARBA" id="ARBA00022989"/>
    </source>
</evidence>
<dbReference type="AlphaFoldDB" id="A0A5J4NU14"/>
<keyword evidence="2" id="KW-1003">Cell membrane</keyword>
<dbReference type="InterPro" id="IPR017452">
    <property type="entry name" value="GPCR_Rhodpsn_7TM"/>
</dbReference>
<dbReference type="PANTHER" id="PTHR24230:SF158">
    <property type="entry name" value="G-PROTEIN COUPLED RECEPTORS FAMILY 1 PROFILE DOMAIN-CONTAINING PROTEIN"/>
    <property type="match status" value="1"/>
</dbReference>
<comment type="subcellular location">
    <subcellularLocation>
        <location evidence="1">Cell membrane</location>
        <topology evidence="1">Multi-pass membrane protein</topology>
    </subcellularLocation>
</comment>
<comment type="caution">
    <text evidence="12">The sequence shown here is derived from an EMBL/GenBank/DDBJ whole genome shotgun (WGS) entry which is preliminary data.</text>
</comment>
<dbReference type="GO" id="GO:0007218">
    <property type="term" value="P:neuropeptide signaling pathway"/>
    <property type="evidence" value="ECO:0007669"/>
    <property type="project" value="TreeGrafter"/>
</dbReference>
<evidence type="ECO:0000256" key="6">
    <source>
        <dbReference type="ARBA" id="ARBA00023136"/>
    </source>
</evidence>
<keyword evidence="7 9" id="KW-0675">Receptor</keyword>
<proteinExistence type="inferred from homology"/>
<dbReference type="PROSITE" id="PS50262">
    <property type="entry name" value="G_PROTEIN_RECEP_F1_2"/>
    <property type="match status" value="1"/>
</dbReference>
<dbReference type="InterPro" id="IPR000276">
    <property type="entry name" value="GPCR_Rhodpsn"/>
</dbReference>
<dbReference type="GO" id="GO:0005886">
    <property type="term" value="C:plasma membrane"/>
    <property type="evidence" value="ECO:0007669"/>
    <property type="project" value="UniProtKB-SubCell"/>
</dbReference>
<evidence type="ECO:0000313" key="12">
    <source>
        <dbReference type="EMBL" id="KAA3679185.1"/>
    </source>
</evidence>
<evidence type="ECO:0000256" key="3">
    <source>
        <dbReference type="ARBA" id="ARBA00022692"/>
    </source>
</evidence>
<name>A0A5J4NU14_9TREM</name>
<feature type="transmembrane region" description="Helical" evidence="10">
    <location>
        <begin position="48"/>
        <end position="74"/>
    </location>
</feature>
<evidence type="ECO:0000256" key="7">
    <source>
        <dbReference type="ARBA" id="ARBA00023170"/>
    </source>
</evidence>
<evidence type="ECO:0000256" key="1">
    <source>
        <dbReference type="ARBA" id="ARBA00004651"/>
    </source>
</evidence>
<keyword evidence="4 10" id="KW-1133">Transmembrane helix</keyword>
<feature type="transmembrane region" description="Helical" evidence="10">
    <location>
        <begin position="190"/>
        <end position="208"/>
    </location>
</feature>
<feature type="domain" description="G-protein coupled receptors family 1 profile" evidence="11">
    <location>
        <begin position="29"/>
        <end position="228"/>
    </location>
</feature>
<evidence type="ECO:0000256" key="10">
    <source>
        <dbReference type="SAM" id="Phobius"/>
    </source>
</evidence>
<keyword evidence="3 9" id="KW-0812">Transmembrane</keyword>
<protein>
    <recommendedName>
        <fullName evidence="11">G-protein coupled receptors family 1 profile domain-containing protein</fullName>
    </recommendedName>
</protein>
<accession>A0A5J4NU14</accession>
<dbReference type="EMBL" id="QNGE01000820">
    <property type="protein sequence ID" value="KAA3679185.1"/>
    <property type="molecule type" value="Genomic_DNA"/>
</dbReference>
<dbReference type="Pfam" id="PF00001">
    <property type="entry name" value="7tm_1"/>
    <property type="match status" value="1"/>
</dbReference>
<keyword evidence="13" id="KW-1185">Reference proteome</keyword>
<organism evidence="12 13">
    <name type="scientific">Paragonimus westermani</name>
    <dbReference type="NCBI Taxonomy" id="34504"/>
    <lineage>
        <taxon>Eukaryota</taxon>
        <taxon>Metazoa</taxon>
        <taxon>Spiralia</taxon>
        <taxon>Lophotrochozoa</taxon>
        <taxon>Platyhelminthes</taxon>
        <taxon>Trematoda</taxon>
        <taxon>Digenea</taxon>
        <taxon>Plagiorchiida</taxon>
        <taxon>Troglotremata</taxon>
        <taxon>Troglotrematidae</taxon>
        <taxon>Paragonimus</taxon>
    </lineage>
</organism>
<evidence type="ECO:0000256" key="9">
    <source>
        <dbReference type="RuleBase" id="RU000688"/>
    </source>
</evidence>
<keyword evidence="8 9" id="KW-0807">Transducer</keyword>
<dbReference type="PRINTS" id="PR00237">
    <property type="entry name" value="GPCRRHODOPSN"/>
</dbReference>
<gene>
    <name evidence="12" type="ORF">DEA37_0011673</name>
</gene>
<evidence type="ECO:0000256" key="8">
    <source>
        <dbReference type="ARBA" id="ARBA00023224"/>
    </source>
</evidence>
<feature type="transmembrane region" description="Helical" evidence="10">
    <location>
        <begin position="86"/>
        <end position="107"/>
    </location>
</feature>
<dbReference type="Proteomes" id="UP000324629">
    <property type="component" value="Unassembled WGS sequence"/>
</dbReference>
<evidence type="ECO:0000313" key="13">
    <source>
        <dbReference type="Proteomes" id="UP000324629"/>
    </source>
</evidence>
<feature type="transmembrane region" description="Helical" evidence="10">
    <location>
        <begin position="128"/>
        <end position="148"/>
    </location>
</feature>
<dbReference type="PANTHER" id="PTHR24230">
    <property type="entry name" value="G-PROTEIN COUPLED RECEPTOR"/>
    <property type="match status" value="1"/>
</dbReference>
<dbReference type="SUPFAM" id="SSF81321">
    <property type="entry name" value="Family A G protein-coupled receptor-like"/>
    <property type="match status" value="1"/>
</dbReference>
<dbReference type="Gene3D" id="1.20.1070.10">
    <property type="entry name" value="Rhodopsin 7-helix transmembrane proteins"/>
    <property type="match status" value="1"/>
</dbReference>
<evidence type="ECO:0000259" key="11">
    <source>
        <dbReference type="PROSITE" id="PS50262"/>
    </source>
</evidence>
<keyword evidence="5 9" id="KW-0297">G-protein coupled receptor</keyword>
<evidence type="ECO:0000256" key="5">
    <source>
        <dbReference type="ARBA" id="ARBA00023040"/>
    </source>
</evidence>
<comment type="similarity">
    <text evidence="9">Belongs to the G-protein coupled receptor 1 family.</text>
</comment>
<dbReference type="PROSITE" id="PS00237">
    <property type="entry name" value="G_PROTEIN_RECEP_F1_1"/>
    <property type="match status" value="1"/>
</dbReference>